<evidence type="ECO:0000256" key="18">
    <source>
        <dbReference type="HAMAP-Rule" id="MF_00208"/>
    </source>
</evidence>
<evidence type="ECO:0000256" key="16">
    <source>
        <dbReference type="ARBA" id="ARBA00076158"/>
    </source>
</evidence>
<evidence type="ECO:0000256" key="10">
    <source>
        <dbReference type="ARBA" id="ARBA00023306"/>
    </source>
</evidence>
<feature type="domain" description="Mur ligase C-terminal" evidence="21">
    <location>
        <begin position="341"/>
        <end position="467"/>
    </location>
</feature>
<dbReference type="InterPro" id="IPR036615">
    <property type="entry name" value="Mur_ligase_C_dom_sf"/>
</dbReference>
<dbReference type="RefSeq" id="WP_111741041.1">
    <property type="nucleotide sequence ID" value="NZ_LR698987.1"/>
</dbReference>
<organism evidence="23 24">
    <name type="scientific">Leminorella richardii</name>
    <dbReference type="NCBI Taxonomy" id="158841"/>
    <lineage>
        <taxon>Bacteria</taxon>
        <taxon>Pseudomonadati</taxon>
        <taxon>Pseudomonadota</taxon>
        <taxon>Gammaproteobacteria</taxon>
        <taxon>Enterobacterales</taxon>
        <taxon>Budviciaceae</taxon>
        <taxon>Leminorella</taxon>
    </lineage>
</organism>
<evidence type="ECO:0000259" key="21">
    <source>
        <dbReference type="Pfam" id="PF02875"/>
    </source>
</evidence>
<reference evidence="23 24" key="1">
    <citation type="submission" date="2018-06" db="EMBL/GenBank/DDBJ databases">
        <authorList>
            <consortium name="Pathogen Informatics"/>
            <person name="Doyle S."/>
        </authorList>
    </citation>
    <scope>NUCLEOTIDE SEQUENCE [LARGE SCALE GENOMIC DNA]</scope>
    <source>
        <strain evidence="23 24">NCTC12151</strain>
    </source>
</reference>
<evidence type="ECO:0000259" key="22">
    <source>
        <dbReference type="Pfam" id="PF08245"/>
    </source>
</evidence>
<evidence type="ECO:0000256" key="14">
    <source>
        <dbReference type="ARBA" id="ARBA00072883"/>
    </source>
</evidence>
<comment type="function">
    <text evidence="18">Catalyzes the addition of meso-diaminopimelic acid to the nucleotide precursor UDP-N-acetylmuramoyl-L-alanyl-D-glutamate (UMAG) in the biosynthesis of bacterial cell-wall peptidoglycan.</text>
</comment>
<dbReference type="PANTHER" id="PTHR23135">
    <property type="entry name" value="MUR LIGASE FAMILY MEMBER"/>
    <property type="match status" value="1"/>
</dbReference>
<keyword evidence="6 18" id="KW-0067">ATP-binding</keyword>
<feature type="domain" description="Mur ligase N-terminal catalytic" evidence="20">
    <location>
        <begin position="23"/>
        <end position="102"/>
    </location>
</feature>
<dbReference type="InterPro" id="IPR005761">
    <property type="entry name" value="UDP-N-AcMur-Glu-dNH2Pim_ligase"/>
</dbReference>
<dbReference type="GO" id="GO:0009252">
    <property type="term" value="P:peptidoglycan biosynthetic process"/>
    <property type="evidence" value="ECO:0007669"/>
    <property type="project" value="UniProtKB-UniRule"/>
</dbReference>
<dbReference type="Proteomes" id="UP000249005">
    <property type="component" value="Chromosome 1"/>
</dbReference>
<evidence type="ECO:0000256" key="5">
    <source>
        <dbReference type="ARBA" id="ARBA00022741"/>
    </source>
</evidence>
<feature type="binding site" evidence="18">
    <location>
        <position position="27"/>
    </location>
    <ligand>
        <name>UDP-N-acetyl-alpha-D-muramoyl-L-alanyl-D-glutamate</name>
        <dbReference type="ChEBI" id="CHEBI:83900"/>
    </ligand>
</feature>
<comment type="pathway">
    <text evidence="18 19">Cell wall biogenesis; peptidoglycan biosynthesis.</text>
</comment>
<dbReference type="EC" id="6.3.2.13" evidence="13 18"/>
<comment type="similarity">
    <text evidence="1 18">Belongs to the MurCDEF family. MurE subfamily.</text>
</comment>
<feature type="binding site" evidence="18">
    <location>
        <position position="157"/>
    </location>
    <ligand>
        <name>UDP-N-acetyl-alpha-D-muramoyl-L-alanyl-D-glutamate</name>
        <dbReference type="ChEBI" id="CHEBI:83900"/>
    </ligand>
</feature>
<keyword evidence="8 18" id="KW-0133">Cell shape</keyword>
<evidence type="ECO:0000256" key="1">
    <source>
        <dbReference type="ARBA" id="ARBA00005898"/>
    </source>
</evidence>
<sequence>MESLSLKDLLAPWRIDVPECRLKEMTLDSRQAAAGDLFLAVKGHQADGRRYIAQAIAQGASAVIAEAEGEAEHGSVTISHGVPVVYIQGLNQKLSEIAGRFYSEPSARMRLVGVTGTNGKTTTTQLLAQWSQLLGERSAVMGTVGNGLLGQVIPSENTTGSAVDVQRELNELAKAGATFTAMEVSSHGLVQARVAALKFAAAAFTNLSRDHLDYHGSMEEYEAAKWRLFNEHQVGQAVINVDDSVGLRHIADMPDAVAVTMEDNLPADWRGRWLKASQVSYHDNGATVSFDSSWGAGVLESRLMGAFNVSNLLVAFGVMLVLGYEISELVETTAQLEPVCGRMEVFSAPGRPTVVVDYAHTPDALEKALEAARLHCKGELWCVFGCGGDRDRGKRPLMGGVAERLADRVVVTDDNPRSEEPKDIVADILTGFIDAGRARAISGRAEAVASAIMQAGKDDVVLIAGKGHEDYQIIGTRKLDYSDRETVASLLGMAKGVLA</sequence>
<dbReference type="UniPathway" id="UPA00219"/>
<feature type="binding site" evidence="18">
    <location>
        <position position="465"/>
    </location>
    <ligand>
        <name>meso-2,6-diaminopimelate</name>
        <dbReference type="ChEBI" id="CHEBI:57791"/>
    </ligand>
</feature>
<evidence type="ECO:0000256" key="4">
    <source>
        <dbReference type="ARBA" id="ARBA00022618"/>
    </source>
</evidence>
<proteinExistence type="inferred from homology"/>
<dbReference type="GO" id="GO:0005737">
    <property type="term" value="C:cytoplasm"/>
    <property type="evidence" value="ECO:0007669"/>
    <property type="project" value="UniProtKB-SubCell"/>
</dbReference>
<feature type="binding site" evidence="18">
    <location>
        <position position="191"/>
    </location>
    <ligand>
        <name>UDP-N-acetyl-alpha-D-muramoyl-L-alanyl-D-glutamate</name>
        <dbReference type="ChEBI" id="CHEBI:83900"/>
    </ligand>
</feature>
<keyword evidence="24" id="KW-1185">Reference proteome</keyword>
<dbReference type="NCBIfam" id="NF001123">
    <property type="entry name" value="PRK00139.1-1"/>
    <property type="match status" value="1"/>
</dbReference>
<comment type="catalytic activity">
    <reaction evidence="12 18">
        <text>UDP-N-acetyl-alpha-D-muramoyl-L-alanyl-D-glutamate + meso-2,6-diaminopimelate + ATP = UDP-N-acetyl-alpha-D-muramoyl-L-alanyl-gamma-D-glutamyl-meso-2,6-diaminopimelate + ADP + phosphate + H(+)</text>
        <dbReference type="Rhea" id="RHEA:23676"/>
        <dbReference type="ChEBI" id="CHEBI:15378"/>
        <dbReference type="ChEBI" id="CHEBI:30616"/>
        <dbReference type="ChEBI" id="CHEBI:43474"/>
        <dbReference type="ChEBI" id="CHEBI:57791"/>
        <dbReference type="ChEBI" id="CHEBI:83900"/>
        <dbReference type="ChEBI" id="CHEBI:83905"/>
        <dbReference type="ChEBI" id="CHEBI:456216"/>
        <dbReference type="EC" id="6.3.2.13"/>
    </reaction>
</comment>
<evidence type="ECO:0000256" key="2">
    <source>
        <dbReference type="ARBA" id="ARBA00022490"/>
    </source>
</evidence>
<feature type="binding site" evidence="18">
    <location>
        <position position="185"/>
    </location>
    <ligand>
        <name>UDP-N-acetyl-alpha-D-muramoyl-L-alanyl-D-glutamate</name>
        <dbReference type="ChEBI" id="CHEBI:83900"/>
    </ligand>
</feature>
<keyword evidence="10 18" id="KW-0131">Cell cycle</keyword>
<dbReference type="InterPro" id="IPR035911">
    <property type="entry name" value="MurE/MurF_N"/>
</dbReference>
<comment type="subcellular location">
    <subcellularLocation>
        <location evidence="18 19">Cytoplasm</location>
    </subcellularLocation>
</comment>
<dbReference type="InterPro" id="IPR000713">
    <property type="entry name" value="Mur_ligase_N"/>
</dbReference>
<evidence type="ECO:0000313" key="23">
    <source>
        <dbReference type="EMBL" id="SQI42524.1"/>
    </source>
</evidence>
<keyword evidence="4 18" id="KW-0132">Cell division</keyword>
<dbReference type="FunFam" id="3.40.1190.10:FF:000006">
    <property type="entry name" value="UDP-N-acetylmuramoyl-L-alanyl-D-glutamate--2,6-diaminopimelate ligase"/>
    <property type="match status" value="1"/>
</dbReference>
<feature type="binding site" evidence="18">
    <location>
        <begin position="158"/>
        <end position="159"/>
    </location>
    <ligand>
        <name>UDP-N-acetyl-alpha-D-muramoyl-L-alanyl-D-glutamate</name>
        <dbReference type="ChEBI" id="CHEBI:83900"/>
    </ligand>
</feature>
<dbReference type="SUPFAM" id="SSF53623">
    <property type="entry name" value="MurD-like peptide ligases, catalytic domain"/>
    <property type="match status" value="1"/>
</dbReference>
<dbReference type="GO" id="GO:0051301">
    <property type="term" value="P:cell division"/>
    <property type="evidence" value="ECO:0007669"/>
    <property type="project" value="UniProtKB-KW"/>
</dbReference>
<feature type="binding site" evidence="18">
    <location>
        <position position="469"/>
    </location>
    <ligand>
        <name>meso-2,6-diaminopimelate</name>
        <dbReference type="ChEBI" id="CHEBI:57791"/>
    </ligand>
</feature>
<accession>A0A2X4Y1A5</accession>
<evidence type="ECO:0000256" key="13">
    <source>
        <dbReference type="ARBA" id="ARBA00066633"/>
    </source>
</evidence>
<evidence type="ECO:0000256" key="3">
    <source>
        <dbReference type="ARBA" id="ARBA00022598"/>
    </source>
</evidence>
<comment type="PTM">
    <text evidence="18">Carboxylation is probably crucial for Mg(2+) binding and, consequently, for the gamma-phosphate positioning of ATP.</text>
</comment>
<dbReference type="FunFam" id="3.90.190.20:FF:000006">
    <property type="entry name" value="UDP-N-acetylmuramoyl-L-alanyl-D-glutamate--2,6-diaminopimelate ligase"/>
    <property type="match status" value="1"/>
</dbReference>
<keyword evidence="5 18" id="KW-0547">Nucleotide-binding</keyword>
<keyword evidence="9 18" id="KW-0573">Peptidoglycan synthesis</keyword>
<dbReference type="SUPFAM" id="SSF63418">
    <property type="entry name" value="MurE/MurF N-terminal domain"/>
    <property type="match status" value="1"/>
</dbReference>
<feature type="modified residue" description="N6-carboxylysine" evidence="18">
    <location>
        <position position="225"/>
    </location>
</feature>
<evidence type="ECO:0000256" key="19">
    <source>
        <dbReference type="RuleBase" id="RU004135"/>
    </source>
</evidence>
<feature type="binding site" evidence="18">
    <location>
        <begin position="116"/>
        <end position="122"/>
    </location>
    <ligand>
        <name>ATP</name>
        <dbReference type="ChEBI" id="CHEBI:30616"/>
    </ligand>
</feature>
<dbReference type="OrthoDB" id="9800958at2"/>
<dbReference type="PANTHER" id="PTHR23135:SF4">
    <property type="entry name" value="UDP-N-ACETYLMURAMOYL-L-ALANYL-D-GLUTAMATE--2,6-DIAMINOPIMELATE LIGASE MURE HOMOLOG, CHLOROPLASTIC"/>
    <property type="match status" value="1"/>
</dbReference>
<feature type="binding site" evidence="18">
    <location>
        <begin position="44"/>
        <end position="46"/>
    </location>
    <ligand>
        <name>UDP-N-acetyl-alpha-D-muramoyl-L-alanyl-D-glutamate</name>
        <dbReference type="ChEBI" id="CHEBI:83900"/>
    </ligand>
</feature>
<evidence type="ECO:0000313" key="24">
    <source>
        <dbReference type="Proteomes" id="UP000249005"/>
    </source>
</evidence>
<dbReference type="Pfam" id="PF02875">
    <property type="entry name" value="Mur_ligase_C"/>
    <property type="match status" value="1"/>
</dbReference>
<dbReference type="InterPro" id="IPR036565">
    <property type="entry name" value="Mur-like_cat_sf"/>
</dbReference>
<dbReference type="Pfam" id="PF08245">
    <property type="entry name" value="Mur_ligase_M"/>
    <property type="match status" value="1"/>
</dbReference>
<dbReference type="NCBIfam" id="NF001124">
    <property type="entry name" value="PRK00139.1-2"/>
    <property type="match status" value="1"/>
</dbReference>
<dbReference type="NCBIfam" id="NF001126">
    <property type="entry name" value="PRK00139.1-4"/>
    <property type="match status" value="1"/>
</dbReference>
<comment type="caution">
    <text evidence="18">Lacks conserved residue(s) required for the propagation of feature annotation.</text>
</comment>
<evidence type="ECO:0000256" key="12">
    <source>
        <dbReference type="ARBA" id="ARBA00050251"/>
    </source>
</evidence>
<feature type="short sequence motif" description="Meso-diaminopimelate recognition motif" evidence="18">
    <location>
        <begin position="414"/>
        <end position="417"/>
    </location>
</feature>
<dbReference type="InterPro" id="IPR004101">
    <property type="entry name" value="Mur_ligase_C"/>
</dbReference>
<name>A0A2X4Y1A5_9GAMM</name>
<evidence type="ECO:0000256" key="15">
    <source>
        <dbReference type="ARBA" id="ARBA00075482"/>
    </source>
</evidence>
<dbReference type="GO" id="GO:0008360">
    <property type="term" value="P:regulation of cell shape"/>
    <property type="evidence" value="ECO:0007669"/>
    <property type="project" value="UniProtKB-KW"/>
</dbReference>
<dbReference type="Pfam" id="PF01225">
    <property type="entry name" value="Mur_ligase"/>
    <property type="match status" value="1"/>
</dbReference>
<dbReference type="KEGG" id="lri:NCTC12151_02617"/>
<feature type="binding site" evidence="18">
    <location>
        <position position="390"/>
    </location>
    <ligand>
        <name>meso-2,6-diaminopimelate</name>
        <dbReference type="ChEBI" id="CHEBI:57791"/>
    </ligand>
</feature>
<dbReference type="AlphaFoldDB" id="A0A2X4Y1A5"/>
<feature type="binding site" evidence="18">
    <location>
        <position position="193"/>
    </location>
    <ligand>
        <name>UDP-N-acetyl-alpha-D-muramoyl-L-alanyl-D-glutamate</name>
        <dbReference type="ChEBI" id="CHEBI:83900"/>
    </ligand>
</feature>
<dbReference type="Gene3D" id="3.90.190.20">
    <property type="entry name" value="Mur ligase, C-terminal domain"/>
    <property type="match status" value="1"/>
</dbReference>
<dbReference type="GO" id="GO:0071555">
    <property type="term" value="P:cell wall organization"/>
    <property type="evidence" value="ECO:0007669"/>
    <property type="project" value="UniProtKB-KW"/>
</dbReference>
<dbReference type="GO" id="GO:0008765">
    <property type="term" value="F:UDP-N-acetylmuramoylalanyl-D-glutamate-2,6-diaminopimelate ligase activity"/>
    <property type="evidence" value="ECO:0007669"/>
    <property type="project" value="UniProtKB-UniRule"/>
</dbReference>
<evidence type="ECO:0000256" key="17">
    <source>
        <dbReference type="ARBA" id="ARBA00081560"/>
    </source>
</evidence>
<feature type="domain" description="Mur ligase central" evidence="22">
    <location>
        <begin position="114"/>
        <end position="318"/>
    </location>
</feature>
<dbReference type="InterPro" id="IPR013221">
    <property type="entry name" value="Mur_ligase_cen"/>
</dbReference>
<dbReference type="EMBL" id="LS483470">
    <property type="protein sequence ID" value="SQI42524.1"/>
    <property type="molecule type" value="Genomic_DNA"/>
</dbReference>
<keyword evidence="2 18" id="KW-0963">Cytoplasm</keyword>
<dbReference type="GO" id="GO:0000287">
    <property type="term" value="F:magnesium ion binding"/>
    <property type="evidence" value="ECO:0007669"/>
    <property type="project" value="UniProtKB-UniRule"/>
</dbReference>
<comment type="cofactor">
    <cofactor evidence="18">
        <name>Mg(2+)</name>
        <dbReference type="ChEBI" id="CHEBI:18420"/>
    </cofactor>
</comment>
<feature type="binding site" evidence="18">
    <location>
        <position position="29"/>
    </location>
    <ligand>
        <name>UDP-N-acetyl-alpha-D-muramoyl-L-alanyl-D-glutamate</name>
        <dbReference type="ChEBI" id="CHEBI:83900"/>
    </ligand>
</feature>
<evidence type="ECO:0000256" key="9">
    <source>
        <dbReference type="ARBA" id="ARBA00022984"/>
    </source>
</evidence>
<keyword evidence="11 18" id="KW-0961">Cell wall biogenesis/degradation</keyword>
<gene>
    <name evidence="18 23" type="primary">murE</name>
    <name evidence="23" type="ORF">NCTC12151_02617</name>
</gene>
<evidence type="ECO:0000256" key="8">
    <source>
        <dbReference type="ARBA" id="ARBA00022960"/>
    </source>
</evidence>
<evidence type="ECO:0000259" key="20">
    <source>
        <dbReference type="Pfam" id="PF01225"/>
    </source>
</evidence>
<feature type="binding site" evidence="18">
    <location>
        <begin position="414"/>
        <end position="417"/>
    </location>
    <ligand>
        <name>meso-2,6-diaminopimelate</name>
        <dbReference type="ChEBI" id="CHEBI:57791"/>
    </ligand>
</feature>
<evidence type="ECO:0000256" key="11">
    <source>
        <dbReference type="ARBA" id="ARBA00023316"/>
    </source>
</evidence>
<evidence type="ECO:0000256" key="6">
    <source>
        <dbReference type="ARBA" id="ARBA00022840"/>
    </source>
</evidence>
<dbReference type="Gene3D" id="3.40.1190.10">
    <property type="entry name" value="Mur-like, catalytic domain"/>
    <property type="match status" value="1"/>
</dbReference>
<dbReference type="SUPFAM" id="SSF53244">
    <property type="entry name" value="MurD-like peptide ligases, peptide-binding domain"/>
    <property type="match status" value="1"/>
</dbReference>
<evidence type="ECO:0000256" key="7">
    <source>
        <dbReference type="ARBA" id="ARBA00022842"/>
    </source>
</evidence>
<keyword evidence="7 18" id="KW-0460">Magnesium</keyword>
<dbReference type="GO" id="GO:0005524">
    <property type="term" value="F:ATP binding"/>
    <property type="evidence" value="ECO:0007669"/>
    <property type="project" value="UniProtKB-UniRule"/>
</dbReference>
<dbReference type="NCBIfam" id="TIGR01085">
    <property type="entry name" value="murE"/>
    <property type="match status" value="1"/>
</dbReference>
<protein>
    <recommendedName>
        <fullName evidence="14 18">UDP-N-acetylmuramoyl-L-alanyl-D-glutamate--2,6-diaminopimelate ligase</fullName>
        <ecNumber evidence="13 18">6.3.2.13</ecNumber>
    </recommendedName>
    <alternativeName>
        <fullName evidence="15 18">Meso-A2pm-adding enzyme</fullName>
    </alternativeName>
    <alternativeName>
        <fullName evidence="16 18">Meso-diaminopimelate-adding enzyme</fullName>
    </alternativeName>
    <alternativeName>
        <fullName evidence="17 18">UDP-MurNAc-L-Ala-D-Glu:meso-diaminopimelate ligase</fullName>
    </alternativeName>
    <alternativeName>
        <fullName evidence="18">UDP-MurNAc-tripeptide synthetase</fullName>
    </alternativeName>
    <alternativeName>
        <fullName evidence="18">UDP-N-acetylmuramyl-tripeptide synthetase</fullName>
    </alternativeName>
</protein>
<dbReference type="Gene3D" id="3.40.1390.10">
    <property type="entry name" value="MurE/MurF, N-terminal domain"/>
    <property type="match status" value="1"/>
</dbReference>
<dbReference type="HAMAP" id="MF_00208">
    <property type="entry name" value="MurE"/>
    <property type="match status" value="1"/>
</dbReference>
<keyword evidence="3 18" id="KW-0436">Ligase</keyword>